<dbReference type="STRING" id="314260.PB2503_05872"/>
<dbReference type="KEGG" id="pbr:PB2503_05872"/>
<dbReference type="Proteomes" id="UP000001302">
    <property type="component" value="Chromosome"/>
</dbReference>
<dbReference type="HOGENOM" id="CLU_3366334_0_0_5"/>
<organism evidence="1 2">
    <name type="scientific">Parvularcula bermudensis (strain ATCC BAA-594 / HTCC2503 / KCTC 12087)</name>
    <dbReference type="NCBI Taxonomy" id="314260"/>
    <lineage>
        <taxon>Bacteria</taxon>
        <taxon>Pseudomonadati</taxon>
        <taxon>Pseudomonadota</taxon>
        <taxon>Alphaproteobacteria</taxon>
        <taxon>Parvularculales</taxon>
        <taxon>Parvularculaceae</taxon>
        <taxon>Parvularcula</taxon>
    </lineage>
</organism>
<dbReference type="AlphaFoldDB" id="E0TH05"/>
<evidence type="ECO:0000313" key="2">
    <source>
        <dbReference type="Proteomes" id="UP000001302"/>
    </source>
</evidence>
<reference evidence="2" key="1">
    <citation type="submission" date="2010-08" db="EMBL/GenBank/DDBJ databases">
        <title>Genome sequence of Parvularcula bermudensis HTCC2503.</title>
        <authorList>
            <person name="Kang D.-M."/>
            <person name="Oh H.-M."/>
            <person name="Cho J.-C."/>
        </authorList>
    </citation>
    <scope>NUCLEOTIDE SEQUENCE [LARGE SCALE GENOMIC DNA]</scope>
    <source>
        <strain evidence="2">ATCC BAA-594 / HTCC2503 / KCTC 12087</strain>
    </source>
</reference>
<proteinExistence type="predicted"/>
<sequence>MARPERESLNSLFEALEDWEHQLKHEIPDFEELSL</sequence>
<dbReference type="EMBL" id="CP002156">
    <property type="protein sequence ID" value="ADM09245.1"/>
    <property type="molecule type" value="Genomic_DNA"/>
</dbReference>
<keyword evidence="2" id="KW-1185">Reference proteome</keyword>
<evidence type="ECO:0000313" key="1">
    <source>
        <dbReference type="EMBL" id="ADM09245.1"/>
    </source>
</evidence>
<name>E0TH05_PARBH</name>
<reference evidence="1 2" key="2">
    <citation type="journal article" date="2011" name="J. Bacteriol.">
        <title>Complete genome sequence of strain HTCC2503T of Parvularcula bermudensis, the type species of the order "Parvularculales" in the class Alphaproteobacteria.</title>
        <authorList>
            <person name="Oh H.M."/>
            <person name="Kang I."/>
            <person name="Vergin K.L."/>
            <person name="Kang D."/>
            <person name="Rhee K.H."/>
            <person name="Giovannoni S.J."/>
            <person name="Cho J.C."/>
        </authorList>
    </citation>
    <scope>NUCLEOTIDE SEQUENCE [LARGE SCALE GENOMIC DNA]</scope>
    <source>
        <strain evidence="2">ATCC BAA-594 / HTCC2503 / KCTC 12087</strain>
    </source>
</reference>
<protein>
    <submittedName>
        <fullName evidence="1">Uncharacterized protein</fullName>
    </submittedName>
</protein>
<gene>
    <name evidence="1" type="ordered locus">PB2503_05872</name>
</gene>
<accession>E0TH05</accession>